<feature type="transmembrane region" description="Helical" evidence="7">
    <location>
        <begin position="133"/>
        <end position="153"/>
    </location>
</feature>
<evidence type="ECO:0000256" key="5">
    <source>
        <dbReference type="ARBA" id="ARBA00022989"/>
    </source>
</evidence>
<feature type="transmembrane region" description="Helical" evidence="7">
    <location>
        <begin position="228"/>
        <end position="246"/>
    </location>
</feature>
<dbReference type="PANTHER" id="PTHR22926">
    <property type="entry name" value="PHOSPHO-N-ACETYLMURAMOYL-PENTAPEPTIDE-TRANSFERASE"/>
    <property type="match status" value="1"/>
</dbReference>
<feature type="transmembrane region" description="Helical" evidence="7">
    <location>
        <begin position="311"/>
        <end position="334"/>
    </location>
</feature>
<evidence type="ECO:0000256" key="7">
    <source>
        <dbReference type="SAM" id="Phobius"/>
    </source>
</evidence>
<feature type="transmembrane region" description="Helical" evidence="7">
    <location>
        <begin position="340"/>
        <end position="359"/>
    </location>
</feature>
<evidence type="ECO:0000313" key="9">
    <source>
        <dbReference type="EMBL" id="CAB4628607.1"/>
    </source>
</evidence>
<feature type="transmembrane region" description="Helical" evidence="7">
    <location>
        <begin position="76"/>
        <end position="96"/>
    </location>
</feature>
<evidence type="ECO:0000313" key="10">
    <source>
        <dbReference type="EMBL" id="CAB4641956.1"/>
    </source>
</evidence>
<dbReference type="PROSITE" id="PS01348">
    <property type="entry name" value="MRAY_2"/>
    <property type="match status" value="1"/>
</dbReference>
<evidence type="ECO:0000256" key="2">
    <source>
        <dbReference type="ARBA" id="ARBA00022475"/>
    </source>
</evidence>
<keyword evidence="2" id="KW-1003">Cell membrane</keyword>
<feature type="transmembrane region" description="Helical" evidence="7">
    <location>
        <begin position="108"/>
        <end position="127"/>
    </location>
</feature>
<keyword evidence="4 7" id="KW-0812">Transmembrane</keyword>
<evidence type="ECO:0000256" key="4">
    <source>
        <dbReference type="ARBA" id="ARBA00022692"/>
    </source>
</evidence>
<dbReference type="CDD" id="cd06853">
    <property type="entry name" value="GT_WecA_like"/>
    <property type="match status" value="1"/>
</dbReference>
<dbReference type="InterPro" id="IPR018480">
    <property type="entry name" value="PNAcMuramoyl-5peptid_Trfase_CS"/>
</dbReference>
<feature type="transmembrane region" description="Helical" evidence="7">
    <location>
        <begin position="196"/>
        <end position="216"/>
    </location>
</feature>
<keyword evidence="6 7" id="KW-0472">Membrane</keyword>
<organism evidence="10">
    <name type="scientific">freshwater metagenome</name>
    <dbReference type="NCBI Taxonomy" id="449393"/>
    <lineage>
        <taxon>unclassified sequences</taxon>
        <taxon>metagenomes</taxon>
        <taxon>ecological metagenomes</taxon>
    </lineage>
</organism>
<dbReference type="GO" id="GO:0009103">
    <property type="term" value="P:lipopolysaccharide biosynthetic process"/>
    <property type="evidence" value="ECO:0007669"/>
    <property type="project" value="TreeGrafter"/>
</dbReference>
<gene>
    <name evidence="8" type="ORF">UFOPK1561_00238</name>
    <name evidence="9" type="ORF">UFOPK2044_00223</name>
    <name evidence="10" type="ORF">UFOPK2165_00396</name>
</gene>
<dbReference type="InterPro" id="IPR000715">
    <property type="entry name" value="Glycosyl_transferase_4"/>
</dbReference>
<evidence type="ECO:0000313" key="8">
    <source>
        <dbReference type="EMBL" id="CAB4550430.1"/>
    </source>
</evidence>
<dbReference type="EMBL" id="CAEZVO010000016">
    <property type="protein sequence ID" value="CAB4628607.1"/>
    <property type="molecule type" value="Genomic_DNA"/>
</dbReference>
<feature type="transmembrane region" description="Helical" evidence="7">
    <location>
        <begin position="258"/>
        <end position="282"/>
    </location>
</feature>
<feature type="transmembrane region" description="Helical" evidence="7">
    <location>
        <begin position="6"/>
        <end position="27"/>
    </location>
</feature>
<dbReference type="PANTHER" id="PTHR22926:SF3">
    <property type="entry name" value="UNDECAPRENYL-PHOSPHATE ALPHA-N-ACETYLGLUCOSAMINYL 1-PHOSPHATE TRANSFERASE"/>
    <property type="match status" value="1"/>
</dbReference>
<keyword evidence="5 7" id="KW-1133">Transmembrane helix</keyword>
<dbReference type="EMBL" id="CAEZWA010000052">
    <property type="protein sequence ID" value="CAB4641956.1"/>
    <property type="molecule type" value="Genomic_DNA"/>
</dbReference>
<sequence>MRAYLLMMAISAAVTFLGTLAVLKLAHRYKIYPQIRARDVHTKPTPRLGGLAMFAGFLVTITVAGALGWFKSVYAEPIHIIAIALAAFLITLIGFLDDLYDLDWSLKLAGQFLVAGILAWQGVQIISLPIAGLTIGSFGISFLATVFLAVLIMNAVNFIDGLDGLVAGVVLIGTTVFFAYSYLLAMETSPTNYFNLASLLSAIVIGMCVGFLPLNWHRAKIFMGDSGAMLLGLLMATSALTVTGQIDPYSISRGEIIPAFIPLILPLAILVLPLLDFALAVIRRLRAGKSPFAADRDHLHHRLQDFGHSHLGSVVVFYLWTALISLTCLAFFFFEIGFVSLFASLGLAGCLLFTLWPSLKRRLRANGKSNRKEPVV</sequence>
<dbReference type="GO" id="GO:0071555">
    <property type="term" value="P:cell wall organization"/>
    <property type="evidence" value="ECO:0007669"/>
    <property type="project" value="TreeGrafter"/>
</dbReference>
<name>A0A6J6JY29_9ZZZZ</name>
<keyword evidence="3" id="KW-0808">Transferase</keyword>
<accession>A0A6J6JY29</accession>
<dbReference type="Pfam" id="PF00953">
    <property type="entry name" value="Glycos_transf_4"/>
    <property type="match status" value="1"/>
</dbReference>
<dbReference type="GO" id="GO:0044038">
    <property type="term" value="P:cell wall macromolecule biosynthetic process"/>
    <property type="evidence" value="ECO:0007669"/>
    <property type="project" value="TreeGrafter"/>
</dbReference>
<reference evidence="10" key="1">
    <citation type="submission" date="2020-05" db="EMBL/GenBank/DDBJ databases">
        <authorList>
            <person name="Chiriac C."/>
            <person name="Salcher M."/>
            <person name="Ghai R."/>
            <person name="Kavagutti S V."/>
        </authorList>
    </citation>
    <scope>NUCLEOTIDE SEQUENCE</scope>
</reference>
<evidence type="ECO:0000256" key="3">
    <source>
        <dbReference type="ARBA" id="ARBA00022679"/>
    </source>
</evidence>
<proteinExistence type="predicted"/>
<feature type="transmembrane region" description="Helical" evidence="7">
    <location>
        <begin position="48"/>
        <end position="70"/>
    </location>
</feature>
<evidence type="ECO:0000256" key="1">
    <source>
        <dbReference type="ARBA" id="ARBA00004651"/>
    </source>
</evidence>
<dbReference type="AlphaFoldDB" id="A0A6J6JY29"/>
<dbReference type="GO" id="GO:0016780">
    <property type="term" value="F:phosphotransferase activity, for other substituted phosphate groups"/>
    <property type="evidence" value="ECO:0007669"/>
    <property type="project" value="InterPro"/>
</dbReference>
<comment type="subcellular location">
    <subcellularLocation>
        <location evidence="1">Cell membrane</location>
        <topology evidence="1">Multi-pass membrane protein</topology>
    </subcellularLocation>
</comment>
<protein>
    <submittedName>
        <fullName evidence="10">Unannotated protein</fullName>
    </submittedName>
</protein>
<feature type="transmembrane region" description="Helical" evidence="7">
    <location>
        <begin position="165"/>
        <end position="184"/>
    </location>
</feature>
<dbReference type="EMBL" id="CAEZSZ010000014">
    <property type="protein sequence ID" value="CAB4550430.1"/>
    <property type="molecule type" value="Genomic_DNA"/>
</dbReference>
<dbReference type="GO" id="GO:0005886">
    <property type="term" value="C:plasma membrane"/>
    <property type="evidence" value="ECO:0007669"/>
    <property type="project" value="UniProtKB-SubCell"/>
</dbReference>
<evidence type="ECO:0000256" key="6">
    <source>
        <dbReference type="ARBA" id="ARBA00023136"/>
    </source>
</evidence>